<reference evidence="1 2" key="1">
    <citation type="submission" date="2015-08" db="EMBL/GenBank/DDBJ databases">
        <title>Next Generation Sequencing and Analysis of the Genome of Puccinia sorghi L Schw, the Causal Agent of Maize Common Rust.</title>
        <authorList>
            <person name="Rochi L."/>
            <person name="Burguener G."/>
            <person name="Darino M."/>
            <person name="Turjanski A."/>
            <person name="Kreff E."/>
            <person name="Dieguez M.J."/>
            <person name="Sacco F."/>
        </authorList>
    </citation>
    <scope>NUCLEOTIDE SEQUENCE [LARGE SCALE GENOMIC DNA]</scope>
    <source>
        <strain evidence="1 2">RO10H11247</strain>
    </source>
</reference>
<sequence>MVDQSKRVLLSFLVTACECCQGVLTNLESFPILLCQVMICCHMPRNLCYFW</sequence>
<proteinExistence type="predicted"/>
<gene>
    <name evidence="1" type="ORF">VP01_3285g3</name>
</gene>
<evidence type="ECO:0000313" key="2">
    <source>
        <dbReference type="Proteomes" id="UP000037035"/>
    </source>
</evidence>
<dbReference type="EMBL" id="LAVV01008263">
    <property type="protein sequence ID" value="KNZ53305.1"/>
    <property type="molecule type" value="Genomic_DNA"/>
</dbReference>
<accession>A0A0L6UZJ7</accession>
<dbReference type="AlphaFoldDB" id="A0A0L6UZJ7"/>
<organism evidence="1 2">
    <name type="scientific">Puccinia sorghi</name>
    <dbReference type="NCBI Taxonomy" id="27349"/>
    <lineage>
        <taxon>Eukaryota</taxon>
        <taxon>Fungi</taxon>
        <taxon>Dikarya</taxon>
        <taxon>Basidiomycota</taxon>
        <taxon>Pucciniomycotina</taxon>
        <taxon>Pucciniomycetes</taxon>
        <taxon>Pucciniales</taxon>
        <taxon>Pucciniaceae</taxon>
        <taxon>Puccinia</taxon>
    </lineage>
</organism>
<dbReference type="VEuPathDB" id="FungiDB:VP01_3285g3"/>
<dbReference type="Proteomes" id="UP000037035">
    <property type="component" value="Unassembled WGS sequence"/>
</dbReference>
<comment type="caution">
    <text evidence="1">The sequence shown here is derived from an EMBL/GenBank/DDBJ whole genome shotgun (WGS) entry which is preliminary data.</text>
</comment>
<evidence type="ECO:0000313" key="1">
    <source>
        <dbReference type="EMBL" id="KNZ53305.1"/>
    </source>
</evidence>
<keyword evidence="2" id="KW-1185">Reference proteome</keyword>
<name>A0A0L6UZJ7_9BASI</name>
<protein>
    <submittedName>
        <fullName evidence="1">Putative signal peptide protein</fullName>
    </submittedName>
</protein>